<keyword evidence="1" id="KW-0472">Membrane</keyword>
<sequence length="174" mass="18700">MPGARRAGFAMILRALTLAGGLAGAVVTSQFPEFSQQYAQRLGGAVDALAEVVADFDASAAAVGLSRDQALAQMQGTAFLERRRADMTATFQRYDRLRADLAEVEGQGPFMRAYHAARLTDRQIARAAWAAYQPAVPIHFAGLSFALIGFLIGSVALGAVLRLLAWPFRRRMGA</sequence>
<evidence type="ECO:0000256" key="2">
    <source>
        <dbReference type="SAM" id="SignalP"/>
    </source>
</evidence>
<dbReference type="Proteomes" id="UP001596353">
    <property type="component" value="Unassembled WGS sequence"/>
</dbReference>
<dbReference type="Pfam" id="PF11157">
    <property type="entry name" value="DUF2937"/>
    <property type="match status" value="1"/>
</dbReference>
<reference evidence="4" key="1">
    <citation type="journal article" date="2019" name="Int. J. Syst. Evol. Microbiol.">
        <title>The Global Catalogue of Microorganisms (GCM) 10K type strain sequencing project: providing services to taxonomists for standard genome sequencing and annotation.</title>
        <authorList>
            <consortium name="The Broad Institute Genomics Platform"/>
            <consortium name="The Broad Institute Genome Sequencing Center for Infectious Disease"/>
            <person name="Wu L."/>
            <person name="Ma J."/>
        </authorList>
    </citation>
    <scope>NUCLEOTIDE SEQUENCE [LARGE SCALE GENOMIC DNA]</scope>
    <source>
        <strain evidence="4">CCUG 66188</strain>
    </source>
</reference>
<protein>
    <submittedName>
        <fullName evidence="3">DUF2937 family protein</fullName>
    </submittedName>
</protein>
<dbReference type="EMBL" id="JBHSWG010000001">
    <property type="protein sequence ID" value="MFC6759249.1"/>
    <property type="molecule type" value="Genomic_DNA"/>
</dbReference>
<gene>
    <name evidence="3" type="ORF">ACFQFQ_06665</name>
</gene>
<organism evidence="3 4">
    <name type="scientific">Sulfitobacter porphyrae</name>
    <dbReference type="NCBI Taxonomy" id="1246864"/>
    <lineage>
        <taxon>Bacteria</taxon>
        <taxon>Pseudomonadati</taxon>
        <taxon>Pseudomonadota</taxon>
        <taxon>Alphaproteobacteria</taxon>
        <taxon>Rhodobacterales</taxon>
        <taxon>Roseobacteraceae</taxon>
        <taxon>Sulfitobacter</taxon>
    </lineage>
</organism>
<evidence type="ECO:0000313" key="4">
    <source>
        <dbReference type="Proteomes" id="UP001596353"/>
    </source>
</evidence>
<keyword evidence="1" id="KW-0812">Transmembrane</keyword>
<feature type="transmembrane region" description="Helical" evidence="1">
    <location>
        <begin position="140"/>
        <end position="165"/>
    </location>
</feature>
<keyword evidence="1" id="KW-1133">Transmembrane helix</keyword>
<evidence type="ECO:0000313" key="3">
    <source>
        <dbReference type="EMBL" id="MFC6759249.1"/>
    </source>
</evidence>
<dbReference type="InterPro" id="IPR022584">
    <property type="entry name" value="DUF2937"/>
</dbReference>
<keyword evidence="4" id="KW-1185">Reference proteome</keyword>
<accession>A0ABW2B0Z9</accession>
<name>A0ABW2B0Z9_9RHOB</name>
<proteinExistence type="predicted"/>
<keyword evidence="2" id="KW-0732">Signal</keyword>
<feature type="signal peptide" evidence="2">
    <location>
        <begin position="1"/>
        <end position="25"/>
    </location>
</feature>
<evidence type="ECO:0000256" key="1">
    <source>
        <dbReference type="SAM" id="Phobius"/>
    </source>
</evidence>
<feature type="chain" id="PRO_5047540632" evidence="2">
    <location>
        <begin position="26"/>
        <end position="174"/>
    </location>
</feature>
<comment type="caution">
    <text evidence="3">The sequence shown here is derived from an EMBL/GenBank/DDBJ whole genome shotgun (WGS) entry which is preliminary data.</text>
</comment>